<dbReference type="InterPro" id="IPR007312">
    <property type="entry name" value="Phosphoesterase"/>
</dbReference>
<dbReference type="InterPro" id="IPR017850">
    <property type="entry name" value="Alkaline_phosphatase_core_sf"/>
</dbReference>
<proteinExistence type="predicted"/>
<evidence type="ECO:0000313" key="3">
    <source>
        <dbReference type="EMBL" id="TJY44068.1"/>
    </source>
</evidence>
<protein>
    <submittedName>
        <fullName evidence="3">Acid phosphatase</fullName>
    </submittedName>
</protein>
<comment type="caution">
    <text evidence="3">The sequence shown here is derived from an EMBL/GenBank/DDBJ whole genome shotgun (WGS) entry which is preliminary data.</text>
</comment>
<dbReference type="AlphaFoldDB" id="A0A4U0FGP0"/>
<evidence type="ECO:0000313" key="4">
    <source>
        <dbReference type="Proteomes" id="UP000309673"/>
    </source>
</evidence>
<dbReference type="EMBL" id="SUPK01000001">
    <property type="protein sequence ID" value="TJY44068.1"/>
    <property type="molecule type" value="Genomic_DNA"/>
</dbReference>
<gene>
    <name evidence="3" type="ORF">E5161_01330</name>
</gene>
<dbReference type="PANTHER" id="PTHR31956:SF1">
    <property type="entry name" value="NON-SPECIFIC PHOSPHOLIPASE C1"/>
    <property type="match status" value="1"/>
</dbReference>
<dbReference type="Gene3D" id="3.40.720.10">
    <property type="entry name" value="Alkaline Phosphatase, subunit A"/>
    <property type="match status" value="1"/>
</dbReference>
<dbReference type="Pfam" id="PF04185">
    <property type="entry name" value="Phosphoesterase"/>
    <property type="match status" value="1"/>
</dbReference>
<evidence type="ECO:0000256" key="2">
    <source>
        <dbReference type="SAM" id="SignalP"/>
    </source>
</evidence>
<feature type="signal peptide" evidence="2">
    <location>
        <begin position="1"/>
        <end position="22"/>
    </location>
</feature>
<name>A0A4U0FGP0_9BACL</name>
<dbReference type="RefSeq" id="WP_136775788.1">
    <property type="nucleotide sequence ID" value="NZ_SUPK01000001.1"/>
</dbReference>
<dbReference type="GO" id="GO:0042578">
    <property type="term" value="F:phosphoric ester hydrolase activity"/>
    <property type="evidence" value="ECO:0007669"/>
    <property type="project" value="UniProtKB-ARBA"/>
</dbReference>
<sequence>MNRRSIARLLILSLAFVSACTAKQPESAGPTQTYAAVPTQTAARQVKADHIVIVIEENHSYRSIYNNPKAPYMNQLIKSGANLANHYATRHPSQPNYLDLFSGSNQGVFTDKMPKKTFNTSNLASELIQKGYTFGGYSESLPKIGFTGPYDSKFKYARKHNPWVNFSNVPSSVNMPFTSFPKDYNKLPTVSIVVPNLDHDIHDGTVKQADDWLRNNLSGYVKWAQTHNSLLILTWDEDDMSQNNRIPTVFVGPMVKKGDYKQKTNHYSVLRTIEDMYGLPAIGTSKNEKPLAIWK</sequence>
<dbReference type="SUPFAM" id="SSF53649">
    <property type="entry name" value="Alkaline phosphatase-like"/>
    <property type="match status" value="1"/>
</dbReference>
<dbReference type="Proteomes" id="UP000309673">
    <property type="component" value="Unassembled WGS sequence"/>
</dbReference>
<accession>A0A4U0FGP0</accession>
<feature type="chain" id="PRO_5039201743" evidence="2">
    <location>
        <begin position="23"/>
        <end position="295"/>
    </location>
</feature>
<keyword evidence="2" id="KW-0732">Signal</keyword>
<dbReference type="PROSITE" id="PS51257">
    <property type="entry name" value="PROKAR_LIPOPROTEIN"/>
    <property type="match status" value="1"/>
</dbReference>
<keyword evidence="1" id="KW-0378">Hydrolase</keyword>
<keyword evidence="4" id="KW-1185">Reference proteome</keyword>
<organism evidence="3 4">
    <name type="scientific">Cohnella pontilimi</name>
    <dbReference type="NCBI Taxonomy" id="2564100"/>
    <lineage>
        <taxon>Bacteria</taxon>
        <taxon>Bacillati</taxon>
        <taxon>Bacillota</taxon>
        <taxon>Bacilli</taxon>
        <taxon>Bacillales</taxon>
        <taxon>Paenibacillaceae</taxon>
        <taxon>Cohnella</taxon>
    </lineage>
</organism>
<evidence type="ECO:0000256" key="1">
    <source>
        <dbReference type="ARBA" id="ARBA00022801"/>
    </source>
</evidence>
<reference evidence="3 4" key="1">
    <citation type="submission" date="2019-04" db="EMBL/GenBank/DDBJ databases">
        <title>Cohnella sp. nov., isolated from soil.</title>
        <authorList>
            <person name="Kim W."/>
        </authorList>
    </citation>
    <scope>NUCLEOTIDE SEQUENCE [LARGE SCALE GENOMIC DNA]</scope>
    <source>
        <strain evidence="3 4">CAU 1483</strain>
    </source>
</reference>
<dbReference type="OrthoDB" id="9770871at2"/>
<dbReference type="PANTHER" id="PTHR31956">
    <property type="entry name" value="NON-SPECIFIC PHOSPHOLIPASE C4-RELATED"/>
    <property type="match status" value="1"/>
</dbReference>